<proteinExistence type="predicted"/>
<comment type="caution">
    <text evidence="1">The sequence shown here is derived from an EMBL/GenBank/DDBJ whole genome shotgun (WGS) entry which is preliminary data.</text>
</comment>
<dbReference type="Proteomes" id="UP000239089">
    <property type="component" value="Unassembled WGS sequence"/>
</dbReference>
<sequence>MGLAANIIELETPATATAINRIDRHIGARVRLRRLLMGIEHAALAQMIGATVPEVQRHEAGGSRIDAKRLFHICRALDVPASYFFEGLI</sequence>
<accession>A0A2S6ND25</accession>
<organism evidence="1 2">
    <name type="scientific">Rhodoblastus sphagnicola</name>
    <dbReference type="NCBI Taxonomy" id="333368"/>
    <lineage>
        <taxon>Bacteria</taxon>
        <taxon>Pseudomonadati</taxon>
        <taxon>Pseudomonadota</taxon>
        <taxon>Alphaproteobacteria</taxon>
        <taxon>Hyphomicrobiales</taxon>
        <taxon>Rhodoblastaceae</taxon>
        <taxon>Rhodoblastus</taxon>
    </lineage>
</organism>
<protein>
    <submittedName>
        <fullName evidence="1">Uncharacterized protein</fullName>
    </submittedName>
</protein>
<dbReference type="RefSeq" id="WP_104506736.1">
    <property type="nucleotide sequence ID" value="NZ_JACIGC010000005.1"/>
</dbReference>
<reference evidence="1 2" key="1">
    <citation type="journal article" date="2018" name="Arch. Microbiol.">
        <title>New insights into the metabolic potential of the phototrophic purple bacterium Rhodopila globiformis DSM 161(T) from its draft genome sequence and evidence for a vanadium-dependent nitrogenase.</title>
        <authorList>
            <person name="Imhoff J.F."/>
            <person name="Rahn T."/>
            <person name="Kunzel S."/>
            <person name="Neulinger S.C."/>
        </authorList>
    </citation>
    <scope>NUCLEOTIDE SEQUENCE [LARGE SCALE GENOMIC DNA]</scope>
    <source>
        <strain evidence="1 2">DSM 16996</strain>
    </source>
</reference>
<dbReference type="OrthoDB" id="9797172at2"/>
<dbReference type="EMBL" id="NHSJ01000038">
    <property type="protein sequence ID" value="PPQ32503.1"/>
    <property type="molecule type" value="Genomic_DNA"/>
</dbReference>
<gene>
    <name evidence="1" type="ORF">CCR94_04765</name>
</gene>
<dbReference type="Gene3D" id="1.10.260.40">
    <property type="entry name" value="lambda repressor-like DNA-binding domains"/>
    <property type="match status" value="1"/>
</dbReference>
<evidence type="ECO:0000313" key="2">
    <source>
        <dbReference type="Proteomes" id="UP000239089"/>
    </source>
</evidence>
<dbReference type="InterPro" id="IPR001387">
    <property type="entry name" value="Cro/C1-type_HTH"/>
</dbReference>
<dbReference type="SMART" id="SM00530">
    <property type="entry name" value="HTH_XRE"/>
    <property type="match status" value="1"/>
</dbReference>
<dbReference type="SUPFAM" id="SSF47413">
    <property type="entry name" value="lambda repressor-like DNA-binding domains"/>
    <property type="match status" value="1"/>
</dbReference>
<dbReference type="Pfam" id="PF01381">
    <property type="entry name" value="HTH_3"/>
    <property type="match status" value="1"/>
</dbReference>
<name>A0A2S6ND25_9HYPH</name>
<dbReference type="CDD" id="cd00093">
    <property type="entry name" value="HTH_XRE"/>
    <property type="match status" value="1"/>
</dbReference>
<dbReference type="PROSITE" id="PS50943">
    <property type="entry name" value="HTH_CROC1"/>
    <property type="match status" value="1"/>
</dbReference>
<dbReference type="AlphaFoldDB" id="A0A2S6ND25"/>
<dbReference type="GO" id="GO:0003677">
    <property type="term" value="F:DNA binding"/>
    <property type="evidence" value="ECO:0007669"/>
    <property type="project" value="InterPro"/>
</dbReference>
<evidence type="ECO:0000313" key="1">
    <source>
        <dbReference type="EMBL" id="PPQ32503.1"/>
    </source>
</evidence>
<dbReference type="InterPro" id="IPR010982">
    <property type="entry name" value="Lambda_DNA-bd_dom_sf"/>
</dbReference>
<keyword evidence="2" id="KW-1185">Reference proteome</keyword>